<keyword evidence="6 7" id="KW-0694">RNA-binding</keyword>
<comment type="subunit">
    <text evidence="7">Consists of a catalytic RNA component (M1 or rnpB) and a protein subunit.</text>
</comment>
<dbReference type="InterPro" id="IPR020568">
    <property type="entry name" value="Ribosomal_Su5_D2-typ_SF"/>
</dbReference>
<dbReference type="SUPFAM" id="SSF54211">
    <property type="entry name" value="Ribosomal protein S5 domain 2-like"/>
    <property type="match status" value="1"/>
</dbReference>
<comment type="catalytic activity">
    <reaction evidence="7">
        <text>Endonucleolytic cleavage of RNA, removing 5'-extranucleotides from tRNA precursor.</text>
        <dbReference type="EC" id="3.1.26.5"/>
    </reaction>
</comment>
<comment type="similarity">
    <text evidence="7">Belongs to the RnpA family.</text>
</comment>
<evidence type="ECO:0000256" key="4">
    <source>
        <dbReference type="ARBA" id="ARBA00022759"/>
    </source>
</evidence>
<evidence type="ECO:0000256" key="6">
    <source>
        <dbReference type="ARBA" id="ARBA00022884"/>
    </source>
</evidence>
<proteinExistence type="inferred from homology"/>
<evidence type="ECO:0000256" key="5">
    <source>
        <dbReference type="ARBA" id="ARBA00022801"/>
    </source>
</evidence>
<dbReference type="PANTHER" id="PTHR33992:SF1">
    <property type="entry name" value="RIBONUCLEASE P PROTEIN COMPONENT"/>
    <property type="match status" value="1"/>
</dbReference>
<dbReference type="InterPro" id="IPR020539">
    <property type="entry name" value="RNase_P_CS"/>
</dbReference>
<evidence type="ECO:0000256" key="7">
    <source>
        <dbReference type="HAMAP-Rule" id="MF_00227"/>
    </source>
</evidence>
<gene>
    <name evidence="7 9" type="primary">rnpA</name>
    <name evidence="9" type="ORF">SMD31_03040</name>
</gene>
<dbReference type="EC" id="3.1.26.5" evidence="7 8"/>
<evidence type="ECO:0000313" key="9">
    <source>
        <dbReference type="EMBL" id="MDY0870876.1"/>
    </source>
</evidence>
<comment type="caution">
    <text evidence="9">The sequence shown here is derived from an EMBL/GenBank/DDBJ whole genome shotgun (WGS) entry which is preliminary data.</text>
</comment>
<evidence type="ECO:0000256" key="1">
    <source>
        <dbReference type="ARBA" id="ARBA00002663"/>
    </source>
</evidence>
<accession>A0ABU5DU80</accession>
<organism evidence="9 10">
    <name type="scientific">Dongia rigui</name>
    <dbReference type="NCBI Taxonomy" id="940149"/>
    <lineage>
        <taxon>Bacteria</taxon>
        <taxon>Pseudomonadati</taxon>
        <taxon>Pseudomonadota</taxon>
        <taxon>Alphaproteobacteria</taxon>
        <taxon>Rhodospirillales</taxon>
        <taxon>Dongiaceae</taxon>
        <taxon>Dongia</taxon>
    </lineage>
</organism>
<evidence type="ECO:0000256" key="3">
    <source>
        <dbReference type="ARBA" id="ARBA00022722"/>
    </source>
</evidence>
<keyword evidence="4 7" id="KW-0255">Endonuclease</keyword>
<dbReference type="Gene3D" id="3.30.230.10">
    <property type="match status" value="1"/>
</dbReference>
<dbReference type="Pfam" id="PF00825">
    <property type="entry name" value="Ribonuclease_P"/>
    <property type="match status" value="1"/>
</dbReference>
<keyword evidence="2 7" id="KW-0819">tRNA processing</keyword>
<evidence type="ECO:0000256" key="8">
    <source>
        <dbReference type="NCBIfam" id="TIGR00188"/>
    </source>
</evidence>
<name>A0ABU5DU80_9PROT</name>
<dbReference type="InterPro" id="IPR014721">
    <property type="entry name" value="Ribsml_uS5_D2-typ_fold_subgr"/>
</dbReference>
<comment type="function">
    <text evidence="1 7">RNaseP catalyzes the removal of the 5'-leader sequence from pre-tRNA to produce the mature 5'-terminus. It can also cleave other RNA substrates such as 4.5S RNA. The protein component plays an auxiliary but essential role in vivo by binding to the 5'-leader sequence and broadening the substrate specificity of the ribozyme.</text>
</comment>
<dbReference type="GO" id="GO:0004526">
    <property type="term" value="F:ribonuclease P activity"/>
    <property type="evidence" value="ECO:0007669"/>
    <property type="project" value="UniProtKB-EC"/>
</dbReference>
<protein>
    <recommendedName>
        <fullName evidence="7 8">Ribonuclease P protein component</fullName>
        <shortName evidence="7">RNase P protein</shortName>
        <shortName evidence="7">RNaseP protein</shortName>
        <ecNumber evidence="7 8">3.1.26.5</ecNumber>
    </recommendedName>
    <alternativeName>
        <fullName evidence="7">Protein C5</fullName>
    </alternativeName>
</protein>
<dbReference type="NCBIfam" id="TIGR00188">
    <property type="entry name" value="rnpA"/>
    <property type="match status" value="1"/>
</dbReference>
<dbReference type="RefSeq" id="WP_320499243.1">
    <property type="nucleotide sequence ID" value="NZ_JAXCLX010000001.1"/>
</dbReference>
<sequence length="121" mass="13076">MTRIGRLKRRAEFLAAAAANRKWVAPGLVLQARKVDSDPTSADIRLGFTASRKVGNAVLRNRARRRLKAAAAEVLRDAAIAAKGTDLVLIARPATVARDYRALLEDFRRGLKKLGVTGAAS</sequence>
<dbReference type="EMBL" id="JAXCLX010000001">
    <property type="protein sequence ID" value="MDY0870876.1"/>
    <property type="molecule type" value="Genomic_DNA"/>
</dbReference>
<dbReference type="InterPro" id="IPR000100">
    <property type="entry name" value="RNase_P"/>
</dbReference>
<dbReference type="PANTHER" id="PTHR33992">
    <property type="entry name" value="RIBONUCLEASE P PROTEIN COMPONENT"/>
    <property type="match status" value="1"/>
</dbReference>
<reference evidence="9 10" key="1">
    <citation type="journal article" date="2013" name="Antonie Van Leeuwenhoek">
        <title>Dongia rigui sp. nov., isolated from freshwater of a large wetland in Korea.</title>
        <authorList>
            <person name="Baik K.S."/>
            <person name="Hwang Y.M."/>
            <person name="Choi J.S."/>
            <person name="Kwon J."/>
            <person name="Seong C.N."/>
        </authorList>
    </citation>
    <scope>NUCLEOTIDE SEQUENCE [LARGE SCALE GENOMIC DNA]</scope>
    <source>
        <strain evidence="9 10">04SU4-P</strain>
    </source>
</reference>
<evidence type="ECO:0000256" key="2">
    <source>
        <dbReference type="ARBA" id="ARBA00022694"/>
    </source>
</evidence>
<keyword evidence="5 7" id="KW-0378">Hydrolase</keyword>
<dbReference type="HAMAP" id="MF_00227">
    <property type="entry name" value="RNase_P"/>
    <property type="match status" value="1"/>
</dbReference>
<evidence type="ECO:0000313" key="10">
    <source>
        <dbReference type="Proteomes" id="UP001271769"/>
    </source>
</evidence>
<keyword evidence="10" id="KW-1185">Reference proteome</keyword>
<dbReference type="PROSITE" id="PS00648">
    <property type="entry name" value="RIBONUCLEASE_P"/>
    <property type="match status" value="1"/>
</dbReference>
<keyword evidence="3 7" id="KW-0540">Nuclease</keyword>
<dbReference type="Proteomes" id="UP001271769">
    <property type="component" value="Unassembled WGS sequence"/>
</dbReference>